<organism evidence="1">
    <name type="scientific">Pararge aegeria</name>
    <name type="common">speckled wood butterfly</name>
    <dbReference type="NCBI Taxonomy" id="116150"/>
    <lineage>
        <taxon>Eukaryota</taxon>
        <taxon>Metazoa</taxon>
        <taxon>Ecdysozoa</taxon>
        <taxon>Arthropoda</taxon>
        <taxon>Hexapoda</taxon>
        <taxon>Insecta</taxon>
        <taxon>Pterygota</taxon>
        <taxon>Neoptera</taxon>
        <taxon>Endopterygota</taxon>
        <taxon>Lepidoptera</taxon>
        <taxon>Glossata</taxon>
        <taxon>Ditrysia</taxon>
        <taxon>Papilionoidea</taxon>
        <taxon>Nymphalidae</taxon>
        <taxon>Satyrinae</taxon>
        <taxon>Satyrini</taxon>
        <taxon>Parargina</taxon>
        <taxon>Pararge</taxon>
    </lineage>
</organism>
<reference evidence="1" key="1">
    <citation type="journal article" date="2013" name="BMC Genomics">
        <title>Unscrambling butterfly oogenesis.</title>
        <authorList>
            <person name="Carter J.M."/>
            <person name="Baker S.C."/>
            <person name="Pink R."/>
            <person name="Carter D.R."/>
            <person name="Collins A."/>
            <person name="Tomlin J."/>
            <person name="Gibbs M."/>
            <person name="Breuker C.J."/>
        </authorList>
    </citation>
    <scope>NUCLEOTIDE SEQUENCE</scope>
    <source>
        <tissue evidence="1">Ovary</tissue>
    </source>
</reference>
<sequence length="72" mass="8522">AYSGSNLYTQFLNWLMPGPDCRLHSNLIFKYRKTGRNGLQMNGAKKLIYTATKLHRNMLRTFWNSRPVRFNL</sequence>
<protein>
    <submittedName>
        <fullName evidence="1">Uncharacterized protein</fullName>
    </submittedName>
</protein>
<name>S4PUS1_9NEOP</name>
<dbReference type="AlphaFoldDB" id="S4PUS1"/>
<accession>S4PUS1</accession>
<evidence type="ECO:0000313" key="1">
    <source>
        <dbReference type="EMBL" id="JAA82762.1"/>
    </source>
</evidence>
<feature type="non-terminal residue" evidence="1">
    <location>
        <position position="1"/>
    </location>
</feature>
<dbReference type="EMBL" id="GAIX01009798">
    <property type="protein sequence ID" value="JAA82762.1"/>
    <property type="molecule type" value="Transcribed_RNA"/>
</dbReference>
<reference evidence="1" key="2">
    <citation type="submission" date="2013-05" db="EMBL/GenBank/DDBJ databases">
        <authorList>
            <person name="Carter J.-M."/>
            <person name="Baker S.C."/>
            <person name="Pink R."/>
            <person name="Carter D.R.F."/>
            <person name="Collins A."/>
            <person name="Tomlin J."/>
            <person name="Gibbs M."/>
            <person name="Breuker C.J."/>
        </authorList>
    </citation>
    <scope>NUCLEOTIDE SEQUENCE</scope>
    <source>
        <tissue evidence="1">Ovary</tissue>
    </source>
</reference>
<proteinExistence type="predicted"/>